<feature type="compositionally biased region" description="Basic and acidic residues" evidence="1">
    <location>
        <begin position="183"/>
        <end position="192"/>
    </location>
</feature>
<dbReference type="Proteomes" id="UP001239462">
    <property type="component" value="Unassembled WGS sequence"/>
</dbReference>
<sequence length="219" mass="25005">MITRRPHRLGFTLREIVLSLSISSTVMMLSTGMIRQAFSWSKVGQQRTHDDQICYLLSTELRSHLHLAREVTLVHDTDASSTRVTLQLGDDNKVTYDIDSNRIVMKQWQSGTISRRNDYEWRVPRDPDLTYDESTGEFRLRLSTATPLGHRKTRLPHPESIPVAAVQTSTAGRVTSPTNGTDRQQDRTDSSTRIETPVWRTIQAITGLRLRYQRAEIGS</sequence>
<protein>
    <recommendedName>
        <fullName evidence="4">Prepilin-type N-terminal cleavage/methylation domain-containing protein</fullName>
    </recommendedName>
</protein>
<dbReference type="EMBL" id="JASZZN010000031">
    <property type="protein sequence ID" value="MDM4019083.1"/>
    <property type="molecule type" value="Genomic_DNA"/>
</dbReference>
<name>A0ABT7PRG3_9BACT</name>
<evidence type="ECO:0000313" key="3">
    <source>
        <dbReference type="Proteomes" id="UP001239462"/>
    </source>
</evidence>
<evidence type="ECO:0000313" key="2">
    <source>
        <dbReference type="EMBL" id="MDM4019083.1"/>
    </source>
</evidence>
<proteinExistence type="predicted"/>
<evidence type="ECO:0008006" key="4">
    <source>
        <dbReference type="Google" id="ProtNLM"/>
    </source>
</evidence>
<gene>
    <name evidence="2" type="ORF">QTN89_26755</name>
</gene>
<keyword evidence="3" id="KW-1185">Reference proteome</keyword>
<organism evidence="2 3">
    <name type="scientific">Roseiconus lacunae</name>
    <dbReference type="NCBI Taxonomy" id="2605694"/>
    <lineage>
        <taxon>Bacteria</taxon>
        <taxon>Pseudomonadati</taxon>
        <taxon>Planctomycetota</taxon>
        <taxon>Planctomycetia</taxon>
        <taxon>Pirellulales</taxon>
        <taxon>Pirellulaceae</taxon>
        <taxon>Roseiconus</taxon>
    </lineage>
</organism>
<feature type="region of interest" description="Disordered" evidence="1">
    <location>
        <begin position="168"/>
        <end position="193"/>
    </location>
</feature>
<dbReference type="RefSeq" id="WP_289167138.1">
    <property type="nucleotide sequence ID" value="NZ_JASZZN010000031.1"/>
</dbReference>
<feature type="compositionally biased region" description="Polar residues" evidence="1">
    <location>
        <begin position="168"/>
        <end position="182"/>
    </location>
</feature>
<reference evidence="2 3" key="1">
    <citation type="submission" date="2023-06" db="EMBL/GenBank/DDBJ databases">
        <title>Roseiconus lacunae JC819 isolated from Gulf of Mannar region, Tamil Nadu.</title>
        <authorList>
            <person name="Pk S."/>
            <person name="Ch S."/>
            <person name="Ch V.R."/>
        </authorList>
    </citation>
    <scope>NUCLEOTIDE SEQUENCE [LARGE SCALE GENOMIC DNA]</scope>
    <source>
        <strain evidence="2 3">JC819</strain>
    </source>
</reference>
<evidence type="ECO:0000256" key="1">
    <source>
        <dbReference type="SAM" id="MobiDB-lite"/>
    </source>
</evidence>
<comment type="caution">
    <text evidence="2">The sequence shown here is derived from an EMBL/GenBank/DDBJ whole genome shotgun (WGS) entry which is preliminary data.</text>
</comment>
<accession>A0ABT7PRG3</accession>